<evidence type="ECO:0000313" key="11">
    <source>
        <dbReference type="EMBL" id="CAK7265613.1"/>
    </source>
</evidence>
<feature type="compositionally biased region" description="Polar residues" evidence="9">
    <location>
        <begin position="762"/>
        <end position="775"/>
    </location>
</feature>
<feature type="compositionally biased region" description="Low complexity" evidence="9">
    <location>
        <begin position="1032"/>
        <end position="1043"/>
    </location>
</feature>
<feature type="compositionally biased region" description="Low complexity" evidence="9">
    <location>
        <begin position="993"/>
        <end position="1002"/>
    </location>
</feature>
<dbReference type="GO" id="GO:0140933">
    <property type="term" value="F:5'-(N(7)-methylguanosine 5'-triphospho)-[mRNA] hydrolase activity"/>
    <property type="evidence" value="ECO:0007669"/>
    <property type="project" value="UniProtKB-EC"/>
</dbReference>
<feature type="region of interest" description="Disordered" evidence="9">
    <location>
        <begin position="889"/>
        <end position="913"/>
    </location>
</feature>
<keyword evidence="8" id="KW-0464">Manganese</keyword>
<feature type="compositionally biased region" description="Polar residues" evidence="9">
    <location>
        <begin position="833"/>
        <end position="853"/>
    </location>
</feature>
<evidence type="ECO:0000256" key="7">
    <source>
        <dbReference type="ARBA" id="ARBA00022884"/>
    </source>
</evidence>
<evidence type="ECO:0000256" key="2">
    <source>
        <dbReference type="ARBA" id="ARBA00004496"/>
    </source>
</evidence>
<dbReference type="InterPro" id="IPR015797">
    <property type="entry name" value="NUDIX_hydrolase-like_dom_sf"/>
</dbReference>
<evidence type="ECO:0000256" key="4">
    <source>
        <dbReference type="ARBA" id="ARBA00022490"/>
    </source>
</evidence>
<feature type="region of interest" description="Disordered" evidence="9">
    <location>
        <begin position="476"/>
        <end position="557"/>
    </location>
</feature>
<feature type="compositionally biased region" description="Polar residues" evidence="9">
    <location>
        <begin position="902"/>
        <end position="913"/>
    </location>
</feature>
<name>A0ABP0DBM0_9PEZI</name>
<feature type="compositionally biased region" description="Polar residues" evidence="9">
    <location>
        <begin position="500"/>
        <end position="523"/>
    </location>
</feature>
<evidence type="ECO:0000256" key="8">
    <source>
        <dbReference type="ARBA" id="ARBA00023211"/>
    </source>
</evidence>
<comment type="cofactor">
    <cofactor evidence="1">
        <name>Mn(2+)</name>
        <dbReference type="ChEBI" id="CHEBI:29035"/>
    </cofactor>
</comment>
<evidence type="ECO:0000256" key="1">
    <source>
        <dbReference type="ARBA" id="ARBA00001936"/>
    </source>
</evidence>
<dbReference type="Gene3D" id="1.10.10.1050">
    <property type="entry name" value="Dcp2, box A domain"/>
    <property type="match status" value="1"/>
</dbReference>
<feature type="region of interest" description="Disordered" evidence="9">
    <location>
        <begin position="387"/>
        <end position="446"/>
    </location>
</feature>
<keyword evidence="6 11" id="KW-0378">Hydrolase</keyword>
<evidence type="ECO:0000313" key="12">
    <source>
        <dbReference type="Proteomes" id="UP001642501"/>
    </source>
</evidence>
<feature type="region of interest" description="Disordered" evidence="9">
    <location>
        <begin position="621"/>
        <end position="701"/>
    </location>
</feature>
<keyword evidence="7" id="KW-0694">RNA-binding</keyword>
<dbReference type="EMBL" id="CAWUOM010000018">
    <property type="protein sequence ID" value="CAK7265613.1"/>
    <property type="molecule type" value="Genomic_DNA"/>
</dbReference>
<dbReference type="InterPro" id="IPR044099">
    <property type="entry name" value="Dcp2_NUDIX"/>
</dbReference>
<sequence length="1066" mass="115547">MTPQKMKLEDWLDDLCVRFIVNLPQADLASMARICFQVEEAHWFYDDFIRPLDRSLPPMSLRTFCLAIFKRCPLLAPFPIENHVLAFEEFLKYKTSIPVRGAILLNETMDMALLVKGWKKGANWSFPKGKINMDEDDLDCAIREVDEETGFDIRGAGLVPPPEDVKYIETTFRDQQIRLYIFRNVPLDTYFEPKTRKEIGGIQWYKIDDLPTYRKKGISTNGGHGHETDDPGHSSTNNKFYMVAQFTGQLKKWIAQQRKKDAIRAGKDYLVPQTSLAEDPCTEDEGNTLPEAVQNPLTSATAADPTQILANASRDLRQMLRIDPLSPEQVHLADPSTAGPGDSSQNRANALLAVLQKGGSAPAIAPPPGLSVNTGASLQYVIPQTSQSNAHNLPPQLQQHQQHQQQHPQQHQLRPPPGLFQSIPPPPGLPIRGQQGQTLPDYNQYGASHLGSQQQQVYIKARLAQQNQHLQQRFQLHQPHQGQQPPQNSRQGQQQPMPGQNINPFVPNSQGQAPLYTANGNNVQKQPQTQARAQAAVAAFSPQQHPPPSVPLLHPQPLPPVVQKALFSRELLVSPDVGGHQNNALMPPPPPPPAHQSRVPQPPLSNHAAALLSAFKKNIATHAGAPGAPGAPDLPQSSPKLPPAPPQLQQPHRHASHNVSSKASQSVQQQRPPFATLPNSHTLHGARPQPPPHQQPYGALPANAQQPVANSALQDKLLGRPTKHTDQHINSLLEMFSEKIASSSQATAAAPTTGLSLGHNARPQQAGSTAHGVTTHQTTYSATTISTAQGVHEPSQAQALEAAALVNGGPVEMNAGLSLPFGALSLLTRPKNQDGSSSTSNKKNDSANRSQHPSTFATPIVELPASTVHVQSQHPVAPQGMQMPLSAVNRQQLDAASERRPSTQGSHKQQQYGGSTFAANTTLPLHSKVSRRPSHASSNAPVEAASYVHSGAHDQQQQQVNLSGPEKSSEHAQKLLSLFSRQPQVSPGTGRNPHVLPHAPLPHTHHTHHTPPLSGSSRGSAAPDSLKMKPADGMSSDSSRRGSQTPISAANRNFLLGYLASVSGAQ</sequence>
<evidence type="ECO:0000256" key="5">
    <source>
        <dbReference type="ARBA" id="ARBA00022723"/>
    </source>
</evidence>
<keyword evidence="5" id="KW-0479">Metal-binding</keyword>
<dbReference type="SUPFAM" id="SSF140586">
    <property type="entry name" value="Dcp2 domain-like"/>
    <property type="match status" value="1"/>
</dbReference>
<protein>
    <submittedName>
        <fullName evidence="11">mRNA-decapping enzyme subunit 2</fullName>
        <ecNumber evidence="11">3.6.1.62</ecNumber>
    </submittedName>
</protein>
<dbReference type="InterPro" id="IPR036189">
    <property type="entry name" value="DCP2_BoxA_sf"/>
</dbReference>
<dbReference type="SMART" id="SM01125">
    <property type="entry name" value="DCP2"/>
    <property type="match status" value="1"/>
</dbReference>
<feature type="compositionally biased region" description="Pro residues" evidence="9">
    <location>
        <begin position="414"/>
        <end position="429"/>
    </location>
</feature>
<dbReference type="Gene3D" id="3.90.79.10">
    <property type="entry name" value="Nucleoside Triphosphate Pyrophosphohydrolase"/>
    <property type="match status" value="1"/>
</dbReference>
<dbReference type="InterPro" id="IPR000086">
    <property type="entry name" value="NUDIX_hydrolase_dom"/>
</dbReference>
<keyword evidence="4" id="KW-0963">Cytoplasm</keyword>
<feature type="compositionally biased region" description="Low complexity" evidence="9">
    <location>
        <begin position="524"/>
        <end position="543"/>
    </location>
</feature>
<organism evidence="11 12">
    <name type="scientific">Sporothrix epigloea</name>
    <dbReference type="NCBI Taxonomy" id="1892477"/>
    <lineage>
        <taxon>Eukaryota</taxon>
        <taxon>Fungi</taxon>
        <taxon>Dikarya</taxon>
        <taxon>Ascomycota</taxon>
        <taxon>Pezizomycotina</taxon>
        <taxon>Sordariomycetes</taxon>
        <taxon>Sordariomycetidae</taxon>
        <taxon>Ophiostomatales</taxon>
        <taxon>Ophiostomataceae</taxon>
        <taxon>Sporothrix</taxon>
    </lineage>
</organism>
<dbReference type="EC" id="3.6.1.62" evidence="11"/>
<feature type="compositionally biased region" description="Polar residues" evidence="9">
    <location>
        <begin position="953"/>
        <end position="962"/>
    </location>
</feature>
<dbReference type="PANTHER" id="PTHR23114:SF17">
    <property type="entry name" value="M7GPPPN-MRNA HYDROLASE"/>
    <property type="match status" value="1"/>
</dbReference>
<proteinExistence type="inferred from homology"/>
<comment type="similarity">
    <text evidence="3">Belongs to the Nudix hydrolase family. DCP2 subfamily.</text>
</comment>
<feature type="region of interest" description="Disordered" evidence="9">
    <location>
        <begin position="950"/>
        <end position="970"/>
    </location>
</feature>
<accession>A0ABP0DBM0</accession>
<dbReference type="InterPro" id="IPR007722">
    <property type="entry name" value="DCP2_BoxA"/>
</dbReference>
<evidence type="ECO:0000259" key="10">
    <source>
        <dbReference type="PROSITE" id="PS51462"/>
    </source>
</evidence>
<feature type="region of interest" description="Disordered" evidence="9">
    <location>
        <begin position="575"/>
        <end position="603"/>
    </location>
</feature>
<feature type="compositionally biased region" description="Low complexity" evidence="9">
    <location>
        <begin position="623"/>
        <end position="639"/>
    </location>
</feature>
<feature type="region of interest" description="Disordered" evidence="9">
    <location>
        <begin position="745"/>
        <end position="775"/>
    </location>
</feature>
<dbReference type="CDD" id="cd03672">
    <property type="entry name" value="NUDIX_Dcp2p_Nudt20"/>
    <property type="match status" value="1"/>
</dbReference>
<evidence type="ECO:0000256" key="3">
    <source>
        <dbReference type="ARBA" id="ARBA00005279"/>
    </source>
</evidence>
<comment type="caution">
    <text evidence="11">The sequence shown here is derived from an EMBL/GenBank/DDBJ whole genome shotgun (WGS) entry which is preliminary data.</text>
</comment>
<dbReference type="Proteomes" id="UP001642501">
    <property type="component" value="Unassembled WGS sequence"/>
</dbReference>
<dbReference type="PROSITE" id="PS51462">
    <property type="entry name" value="NUDIX"/>
    <property type="match status" value="1"/>
</dbReference>
<dbReference type="InterPro" id="IPR020084">
    <property type="entry name" value="NUDIX_hydrolase_CS"/>
</dbReference>
<reference evidence="11 12" key="1">
    <citation type="submission" date="2024-01" db="EMBL/GenBank/DDBJ databases">
        <authorList>
            <person name="Allen C."/>
            <person name="Tagirdzhanova G."/>
        </authorList>
    </citation>
    <scope>NUCLEOTIDE SEQUENCE [LARGE SCALE GENOMIC DNA]</scope>
    <source>
        <strain evidence="11 12">CBS 573.63</strain>
    </source>
</reference>
<dbReference type="Pfam" id="PF05026">
    <property type="entry name" value="DCP2"/>
    <property type="match status" value="1"/>
</dbReference>
<keyword evidence="12" id="KW-1185">Reference proteome</keyword>
<evidence type="ECO:0000256" key="6">
    <source>
        <dbReference type="ARBA" id="ARBA00022801"/>
    </source>
</evidence>
<feature type="region of interest" description="Disordered" evidence="9">
    <location>
        <begin position="828"/>
        <end position="853"/>
    </location>
</feature>
<feature type="compositionally biased region" description="Pro residues" evidence="9">
    <location>
        <begin position="544"/>
        <end position="557"/>
    </location>
</feature>
<dbReference type="PROSITE" id="PS00893">
    <property type="entry name" value="NUDIX_BOX"/>
    <property type="match status" value="1"/>
</dbReference>
<dbReference type="SUPFAM" id="SSF55811">
    <property type="entry name" value="Nudix"/>
    <property type="match status" value="1"/>
</dbReference>
<feature type="compositionally biased region" description="Low complexity" evidence="9">
    <location>
        <begin position="476"/>
        <end position="498"/>
    </location>
</feature>
<dbReference type="PANTHER" id="PTHR23114">
    <property type="entry name" value="M7GPPPN-MRNA HYDROLASE"/>
    <property type="match status" value="1"/>
</dbReference>
<dbReference type="Pfam" id="PF00293">
    <property type="entry name" value="NUDIX"/>
    <property type="match status" value="1"/>
</dbReference>
<feature type="compositionally biased region" description="Low complexity" evidence="9">
    <location>
        <begin position="659"/>
        <end position="670"/>
    </location>
</feature>
<feature type="domain" description="Nudix hydrolase" evidence="10">
    <location>
        <begin position="95"/>
        <end position="233"/>
    </location>
</feature>
<feature type="region of interest" description="Disordered" evidence="9">
    <location>
        <begin position="982"/>
        <end position="1051"/>
    </location>
</feature>
<feature type="compositionally biased region" description="Low complexity" evidence="9">
    <location>
        <begin position="393"/>
        <end position="413"/>
    </location>
</feature>
<comment type="subcellular location">
    <subcellularLocation>
        <location evidence="2">Cytoplasm</location>
    </subcellularLocation>
</comment>
<evidence type="ECO:0000256" key="9">
    <source>
        <dbReference type="SAM" id="MobiDB-lite"/>
    </source>
</evidence>
<gene>
    <name evidence="11" type="primary">DCP2</name>
    <name evidence="11" type="ORF">SEPCBS57363_001672</name>
</gene>